<reference evidence="2" key="1">
    <citation type="submission" date="2019-12" db="EMBL/GenBank/DDBJ databases">
        <title>Genome sequencing and annotation of Brassica cretica.</title>
        <authorList>
            <person name="Studholme D.J."/>
            <person name="Sarris P.F."/>
        </authorList>
    </citation>
    <scope>NUCLEOTIDE SEQUENCE</scope>
    <source>
        <strain evidence="2">PFS-102/07</strain>
        <tissue evidence="2">Leaf</tissue>
    </source>
</reference>
<organism evidence="2">
    <name type="scientific">Brassica cretica</name>
    <name type="common">Mustard</name>
    <dbReference type="NCBI Taxonomy" id="69181"/>
    <lineage>
        <taxon>Eukaryota</taxon>
        <taxon>Viridiplantae</taxon>
        <taxon>Streptophyta</taxon>
        <taxon>Embryophyta</taxon>
        <taxon>Tracheophyta</taxon>
        <taxon>Spermatophyta</taxon>
        <taxon>Magnoliopsida</taxon>
        <taxon>eudicotyledons</taxon>
        <taxon>Gunneridae</taxon>
        <taxon>Pentapetalae</taxon>
        <taxon>rosids</taxon>
        <taxon>malvids</taxon>
        <taxon>Brassicales</taxon>
        <taxon>Brassicaceae</taxon>
        <taxon>Brassiceae</taxon>
        <taxon>Brassica</taxon>
    </lineage>
</organism>
<feature type="compositionally biased region" description="Basic and acidic residues" evidence="1">
    <location>
        <begin position="100"/>
        <end position="113"/>
    </location>
</feature>
<proteinExistence type="predicted"/>
<dbReference type="EMBL" id="QGKY02000094">
    <property type="protein sequence ID" value="KAF2604549.1"/>
    <property type="molecule type" value="Genomic_DNA"/>
</dbReference>
<evidence type="ECO:0000313" key="2">
    <source>
        <dbReference type="EMBL" id="KAF2604549.1"/>
    </source>
</evidence>
<sequence>MKNHPEDEAPPSLSLGVSRCRSPLSGSDLSSRSTKERWSELETKVVNVFDVVALMLVMKRKLLLVAVASSKATEVDSGDDDEAITRPPGVKAAKARSKKTMSDGKELSEFQTM</sequence>
<gene>
    <name evidence="2" type="ORF">F2Q70_00028758</name>
</gene>
<feature type="region of interest" description="Disordered" evidence="1">
    <location>
        <begin position="70"/>
        <end position="113"/>
    </location>
</feature>
<dbReference type="AlphaFoldDB" id="A0A8S9LEJ1"/>
<feature type="compositionally biased region" description="Low complexity" evidence="1">
    <location>
        <begin position="21"/>
        <end position="32"/>
    </location>
</feature>
<evidence type="ECO:0000256" key="1">
    <source>
        <dbReference type="SAM" id="MobiDB-lite"/>
    </source>
</evidence>
<protein>
    <submittedName>
        <fullName evidence="2">Uncharacterized protein</fullName>
    </submittedName>
</protein>
<name>A0A8S9LEJ1_BRACR</name>
<accession>A0A8S9LEJ1</accession>
<comment type="caution">
    <text evidence="2">The sequence shown here is derived from an EMBL/GenBank/DDBJ whole genome shotgun (WGS) entry which is preliminary data.</text>
</comment>
<feature type="region of interest" description="Disordered" evidence="1">
    <location>
        <begin position="1"/>
        <end position="37"/>
    </location>
</feature>